<comment type="caution">
    <text evidence="6">The sequence shown here is derived from an EMBL/GenBank/DDBJ whole genome shotgun (WGS) entry which is preliminary data.</text>
</comment>
<feature type="transmembrane region" description="Helical" evidence="5">
    <location>
        <begin position="187"/>
        <end position="212"/>
    </location>
</feature>
<evidence type="ECO:0000313" key="7">
    <source>
        <dbReference type="Proteomes" id="UP001595444"/>
    </source>
</evidence>
<feature type="transmembrane region" description="Helical" evidence="5">
    <location>
        <begin position="401"/>
        <end position="420"/>
    </location>
</feature>
<feature type="transmembrane region" description="Helical" evidence="5">
    <location>
        <begin position="12"/>
        <end position="30"/>
    </location>
</feature>
<dbReference type="InterPro" id="IPR001046">
    <property type="entry name" value="NRAMP_fam"/>
</dbReference>
<name>A0ABV7D3D0_9PROT</name>
<dbReference type="RefSeq" id="WP_194214262.1">
    <property type="nucleotide sequence ID" value="NZ_CP061205.1"/>
</dbReference>
<gene>
    <name evidence="6" type="ORF">ACFOKA_06435</name>
</gene>
<evidence type="ECO:0000256" key="3">
    <source>
        <dbReference type="ARBA" id="ARBA00022989"/>
    </source>
</evidence>
<evidence type="ECO:0000256" key="5">
    <source>
        <dbReference type="SAM" id="Phobius"/>
    </source>
</evidence>
<reference evidence="7" key="1">
    <citation type="journal article" date="2019" name="Int. J. Syst. Evol. Microbiol.">
        <title>The Global Catalogue of Microorganisms (GCM) 10K type strain sequencing project: providing services to taxonomists for standard genome sequencing and annotation.</title>
        <authorList>
            <consortium name="The Broad Institute Genomics Platform"/>
            <consortium name="The Broad Institute Genome Sequencing Center for Infectious Disease"/>
            <person name="Wu L."/>
            <person name="Ma J."/>
        </authorList>
    </citation>
    <scope>NUCLEOTIDE SEQUENCE [LARGE SCALE GENOMIC DNA]</scope>
    <source>
        <strain evidence="7">KCTC 62164</strain>
    </source>
</reference>
<feature type="transmembrane region" description="Helical" evidence="5">
    <location>
        <begin position="36"/>
        <end position="56"/>
    </location>
</feature>
<evidence type="ECO:0000313" key="6">
    <source>
        <dbReference type="EMBL" id="MFC3051534.1"/>
    </source>
</evidence>
<feature type="transmembrane region" description="Helical" evidence="5">
    <location>
        <begin position="149"/>
        <end position="167"/>
    </location>
</feature>
<proteinExistence type="predicted"/>
<feature type="transmembrane region" description="Helical" evidence="5">
    <location>
        <begin position="83"/>
        <end position="110"/>
    </location>
</feature>
<keyword evidence="7" id="KW-1185">Reference proteome</keyword>
<evidence type="ECO:0000256" key="4">
    <source>
        <dbReference type="ARBA" id="ARBA00023136"/>
    </source>
</evidence>
<protein>
    <submittedName>
        <fullName evidence="6">Nramp family divalent metal transporter</fullName>
    </submittedName>
</protein>
<feature type="transmembrane region" description="Helical" evidence="5">
    <location>
        <begin position="335"/>
        <end position="354"/>
    </location>
</feature>
<keyword evidence="2 5" id="KW-0812">Transmembrane</keyword>
<comment type="subcellular location">
    <subcellularLocation>
        <location evidence="1">Membrane</location>
        <topology evidence="1">Multi-pass membrane protein</topology>
    </subcellularLocation>
</comment>
<sequence length="423" mass="45746">MERQMSIDAKTWLGPGLVFAATSVGTSHLVQSTRAGALYGFSIILIVVLTCAVKYLTFKFASDYTSITGKTILHAYRAQGRHVVYLFLLITVCSMVFAVPALALVCAGLFRVVFGLSVPDVVVGLFLIMVSAVTLAIGRYGALEKVTTVLVLVMALSTVVATLLLLPDIQWNEAGVSLSQEYGLKDFAFIAALIGWMPAPLDVSVWHSQWAISKRCEHNNQTDFRKSRLDFQIGYWGTTLLAVCFVMIGASLMHKQSIIIEDGAVGFAAQLISLFGLALGDHFSSVIGLAAIAVMFSSLISVMDAFPRTFINICHHLATPLHEDKGHQFLVSGRAYLAVLIFVVVEAGVVYLVGPQSMTGLVDIAATTAFVTAPVIAFFNYKAITGIVLPLNARLSSVTCALGKICIFIMAMFAGIYMVFRYL</sequence>
<organism evidence="6 7">
    <name type="scientific">Kordiimonas pumila</name>
    <dbReference type="NCBI Taxonomy" id="2161677"/>
    <lineage>
        <taxon>Bacteria</taxon>
        <taxon>Pseudomonadati</taxon>
        <taxon>Pseudomonadota</taxon>
        <taxon>Alphaproteobacteria</taxon>
        <taxon>Kordiimonadales</taxon>
        <taxon>Kordiimonadaceae</taxon>
        <taxon>Kordiimonas</taxon>
    </lineage>
</organism>
<dbReference type="Proteomes" id="UP001595444">
    <property type="component" value="Unassembled WGS sequence"/>
</dbReference>
<dbReference type="Pfam" id="PF01566">
    <property type="entry name" value="Nramp"/>
    <property type="match status" value="1"/>
</dbReference>
<accession>A0ABV7D3D0</accession>
<keyword evidence="3 5" id="KW-1133">Transmembrane helix</keyword>
<dbReference type="EMBL" id="JBHRSL010000003">
    <property type="protein sequence ID" value="MFC3051534.1"/>
    <property type="molecule type" value="Genomic_DNA"/>
</dbReference>
<evidence type="ECO:0000256" key="2">
    <source>
        <dbReference type="ARBA" id="ARBA00022692"/>
    </source>
</evidence>
<feature type="transmembrane region" description="Helical" evidence="5">
    <location>
        <begin position="233"/>
        <end position="252"/>
    </location>
</feature>
<dbReference type="NCBIfam" id="NF037982">
    <property type="entry name" value="Nramp_1"/>
    <property type="match status" value="1"/>
</dbReference>
<evidence type="ECO:0000256" key="1">
    <source>
        <dbReference type="ARBA" id="ARBA00004141"/>
    </source>
</evidence>
<feature type="transmembrane region" description="Helical" evidence="5">
    <location>
        <begin position="361"/>
        <end position="381"/>
    </location>
</feature>
<feature type="transmembrane region" description="Helical" evidence="5">
    <location>
        <begin position="116"/>
        <end position="137"/>
    </location>
</feature>
<keyword evidence="4 5" id="KW-0472">Membrane</keyword>
<feature type="transmembrane region" description="Helical" evidence="5">
    <location>
        <begin position="286"/>
        <end position="303"/>
    </location>
</feature>